<evidence type="ECO:0000313" key="6">
    <source>
        <dbReference type="Proteomes" id="UP001174909"/>
    </source>
</evidence>
<dbReference type="SUPFAM" id="SSF117281">
    <property type="entry name" value="Kelch motif"/>
    <property type="match status" value="1"/>
</dbReference>
<keyword evidence="6" id="KW-1185">Reference proteome</keyword>
<dbReference type="FunFam" id="1.25.40.420:FF:000001">
    <property type="entry name" value="Kelch-like family member 12"/>
    <property type="match status" value="1"/>
</dbReference>
<dbReference type="InterPro" id="IPR011333">
    <property type="entry name" value="SKP1/BTB/POZ_sf"/>
</dbReference>
<keyword evidence="2" id="KW-0677">Repeat</keyword>
<dbReference type="InterPro" id="IPR015915">
    <property type="entry name" value="Kelch-typ_b-propeller"/>
</dbReference>
<dbReference type="InterPro" id="IPR000210">
    <property type="entry name" value="BTB/POZ_dom"/>
</dbReference>
<dbReference type="SMART" id="SM00225">
    <property type="entry name" value="BTB"/>
    <property type="match status" value="1"/>
</dbReference>
<evidence type="ECO:0000256" key="3">
    <source>
        <dbReference type="SAM" id="MobiDB-lite"/>
    </source>
</evidence>
<dbReference type="PRINTS" id="PR00501">
    <property type="entry name" value="KELCHREPEAT"/>
</dbReference>
<dbReference type="Pfam" id="PF01344">
    <property type="entry name" value="Kelch_1"/>
    <property type="match status" value="2"/>
</dbReference>
<dbReference type="Gene3D" id="2.120.10.80">
    <property type="entry name" value="Kelch-type beta propeller"/>
    <property type="match status" value="1"/>
</dbReference>
<dbReference type="PIRSF" id="PIRSF037037">
    <property type="entry name" value="Kelch-like_protein_gigaxonin"/>
    <property type="match status" value="1"/>
</dbReference>
<dbReference type="Gene3D" id="3.30.710.10">
    <property type="entry name" value="Potassium Channel Kv1.1, Chain A"/>
    <property type="match status" value="1"/>
</dbReference>
<feature type="compositionally biased region" description="Basic and acidic residues" evidence="3">
    <location>
        <begin position="30"/>
        <end position="42"/>
    </location>
</feature>
<gene>
    <name evidence="5" type="ORF">GBAR_LOCUS14335</name>
</gene>
<dbReference type="InterPro" id="IPR017096">
    <property type="entry name" value="BTB-kelch_protein"/>
</dbReference>
<feature type="domain" description="BTB" evidence="4">
    <location>
        <begin position="76"/>
        <end position="143"/>
    </location>
</feature>
<dbReference type="Proteomes" id="UP001174909">
    <property type="component" value="Unassembled WGS sequence"/>
</dbReference>
<dbReference type="Gene3D" id="1.25.40.420">
    <property type="match status" value="1"/>
</dbReference>
<evidence type="ECO:0000259" key="4">
    <source>
        <dbReference type="PROSITE" id="PS50097"/>
    </source>
</evidence>
<feature type="region of interest" description="Disordered" evidence="3">
    <location>
        <begin position="26"/>
        <end position="50"/>
    </location>
</feature>
<reference evidence="5" key="1">
    <citation type="submission" date="2023-03" db="EMBL/GenBank/DDBJ databases">
        <authorList>
            <person name="Steffen K."/>
            <person name="Cardenas P."/>
        </authorList>
    </citation>
    <scope>NUCLEOTIDE SEQUENCE</scope>
</reference>
<proteinExistence type="predicted"/>
<dbReference type="PANTHER" id="PTHR24412:SF441">
    <property type="entry name" value="KELCH-LIKE PROTEIN 28"/>
    <property type="match status" value="1"/>
</dbReference>
<protein>
    <submittedName>
        <fullName evidence="5">Kelch-like protein 2</fullName>
    </submittedName>
</protein>
<dbReference type="FunFam" id="3.30.710.10:FF:000001">
    <property type="entry name" value="Kelch-like family member 20"/>
    <property type="match status" value="1"/>
</dbReference>
<dbReference type="PROSITE" id="PS50097">
    <property type="entry name" value="BTB"/>
    <property type="match status" value="1"/>
</dbReference>
<accession>A0AA35S872</accession>
<dbReference type="EMBL" id="CASHTH010002090">
    <property type="protein sequence ID" value="CAI8024679.1"/>
    <property type="molecule type" value="Genomic_DNA"/>
</dbReference>
<organism evidence="5 6">
    <name type="scientific">Geodia barretti</name>
    <name type="common">Barrett's horny sponge</name>
    <dbReference type="NCBI Taxonomy" id="519541"/>
    <lineage>
        <taxon>Eukaryota</taxon>
        <taxon>Metazoa</taxon>
        <taxon>Porifera</taxon>
        <taxon>Demospongiae</taxon>
        <taxon>Heteroscleromorpha</taxon>
        <taxon>Tetractinellida</taxon>
        <taxon>Astrophorina</taxon>
        <taxon>Geodiidae</taxon>
        <taxon>Geodia</taxon>
    </lineage>
</organism>
<dbReference type="Pfam" id="PF24681">
    <property type="entry name" value="Kelch_KLHDC2_KLHL20_DRC7"/>
    <property type="match status" value="1"/>
</dbReference>
<dbReference type="PANTHER" id="PTHR24412">
    <property type="entry name" value="KELCH PROTEIN"/>
    <property type="match status" value="1"/>
</dbReference>
<feature type="region of interest" description="Disordered" evidence="3">
    <location>
        <begin position="1"/>
        <end position="20"/>
    </location>
</feature>
<evidence type="ECO:0000256" key="1">
    <source>
        <dbReference type="ARBA" id="ARBA00022441"/>
    </source>
</evidence>
<evidence type="ECO:0000313" key="5">
    <source>
        <dbReference type="EMBL" id="CAI8024679.1"/>
    </source>
</evidence>
<evidence type="ECO:0000256" key="2">
    <source>
        <dbReference type="ARBA" id="ARBA00022737"/>
    </source>
</evidence>
<dbReference type="SMART" id="SM00612">
    <property type="entry name" value="Kelch"/>
    <property type="match status" value="6"/>
</dbReference>
<dbReference type="SMART" id="SM00875">
    <property type="entry name" value="BACK"/>
    <property type="match status" value="1"/>
</dbReference>
<sequence length="618" mass="68568">MANNSSAPEGFQTTSQTAAPAAARLAGRVDSAEGRAEADRNMTEASGTNRQVYTSQHIKNQAFAVFEELRQQKQLCDVVIHIGSSEFSAHRVILAAASPYFKSMFTGELSESRQEDITLREVDEKAMELLINFVYVGTIEVSEDNVQNLLPAANLLQLTDVRDSCCDFLRKQLDPMNVLGIISFADLHSCPELLTEAQHYARKHFSDVRSSEEFITLPLTSIVELISSDELGVLAEEDVFEAVIQWVKHNRPERERHLSELIRHIRYELLSSNYVLKHVAEEEIIKTNTDCKDFIIQALKYHLMSPSERAIHSRQVNSRIRVGGPQSIVIVGGQSPKAIRNIEIYDVKNHVCKLGPVLVSRRCRCGVTVLNGSVYAVGGFDGSSRVRSVEQLDLNRVCWVPVEPMLSRRSTLGVGVLNGELYAVGGFDGNNGLDSAEKYNPDTKQWMDVAPMSTPRSSVGVAVMNGYLYAVGGYDGVARLCLNSVERYNPRTDKWTYIEGMIQRRSGAAVAVMDNLLYAIGGHNGPDIRRSVERYDTNLGKWTRVADMNTPRRNAAAVVVHNMLYVVGGDNGITNLSSIEIFDPVSEVWKFAEGGLTQGRSYAGVTVIDKPCELLFQE</sequence>
<dbReference type="AlphaFoldDB" id="A0AA35S872"/>
<keyword evidence="1" id="KW-0880">Kelch repeat</keyword>
<dbReference type="Pfam" id="PF07707">
    <property type="entry name" value="BACK"/>
    <property type="match status" value="1"/>
</dbReference>
<dbReference type="SUPFAM" id="SSF54695">
    <property type="entry name" value="POZ domain"/>
    <property type="match status" value="1"/>
</dbReference>
<dbReference type="InterPro" id="IPR006652">
    <property type="entry name" value="Kelch_1"/>
</dbReference>
<name>A0AA35S872_GEOBA</name>
<comment type="caution">
    <text evidence="5">The sequence shown here is derived from an EMBL/GenBank/DDBJ whole genome shotgun (WGS) entry which is preliminary data.</text>
</comment>
<feature type="compositionally biased region" description="Polar residues" evidence="3">
    <location>
        <begin position="1"/>
        <end position="17"/>
    </location>
</feature>
<dbReference type="Pfam" id="PF00651">
    <property type="entry name" value="BTB"/>
    <property type="match status" value="1"/>
</dbReference>
<dbReference type="InterPro" id="IPR011705">
    <property type="entry name" value="BACK"/>
</dbReference>